<comment type="similarity">
    <text evidence="2">Belongs to the NEMP family.</text>
</comment>
<feature type="transmembrane region" description="Helical" evidence="9">
    <location>
        <begin position="166"/>
        <end position="188"/>
    </location>
</feature>
<keyword evidence="7" id="KW-0539">Nucleus</keyword>
<reference evidence="11" key="1">
    <citation type="submission" date="2020-09" db="EMBL/GenBank/DDBJ databases">
        <authorList>
            <person name="Kikuchi T."/>
        </authorList>
    </citation>
    <scope>NUCLEOTIDE SEQUENCE</scope>
    <source>
        <strain evidence="11">SH1</strain>
    </source>
</reference>
<dbReference type="PANTHER" id="PTHR13598">
    <property type="entry name" value="AT07567P-RELATED"/>
    <property type="match status" value="1"/>
</dbReference>
<keyword evidence="5 9" id="KW-1133">Transmembrane helix</keyword>
<feature type="chain" id="PRO_5036221011" evidence="10">
    <location>
        <begin position="21"/>
        <end position="464"/>
    </location>
</feature>
<evidence type="ECO:0000256" key="1">
    <source>
        <dbReference type="ARBA" id="ARBA00004575"/>
    </source>
</evidence>
<feature type="transmembrane region" description="Helical" evidence="9">
    <location>
        <begin position="263"/>
        <end position="291"/>
    </location>
</feature>
<feature type="transmembrane region" description="Helical" evidence="9">
    <location>
        <begin position="195"/>
        <end position="216"/>
    </location>
</feature>
<dbReference type="InterPro" id="IPR019358">
    <property type="entry name" value="NEMP_fam"/>
</dbReference>
<keyword evidence="6 9" id="KW-0472">Membrane</keyword>
<dbReference type="PANTHER" id="PTHR13598:SF1">
    <property type="entry name" value="AT07567P-RELATED"/>
    <property type="match status" value="1"/>
</dbReference>
<organism evidence="11 12">
    <name type="scientific">Bursaphelenchus okinawaensis</name>
    <dbReference type="NCBI Taxonomy" id="465554"/>
    <lineage>
        <taxon>Eukaryota</taxon>
        <taxon>Metazoa</taxon>
        <taxon>Ecdysozoa</taxon>
        <taxon>Nematoda</taxon>
        <taxon>Chromadorea</taxon>
        <taxon>Rhabditida</taxon>
        <taxon>Tylenchina</taxon>
        <taxon>Tylenchomorpha</taxon>
        <taxon>Aphelenchoidea</taxon>
        <taxon>Aphelenchoididae</taxon>
        <taxon>Bursaphelenchus</taxon>
    </lineage>
</organism>
<evidence type="ECO:0000256" key="9">
    <source>
        <dbReference type="SAM" id="Phobius"/>
    </source>
</evidence>
<evidence type="ECO:0000256" key="10">
    <source>
        <dbReference type="SAM" id="SignalP"/>
    </source>
</evidence>
<evidence type="ECO:0000256" key="5">
    <source>
        <dbReference type="ARBA" id="ARBA00022989"/>
    </source>
</evidence>
<evidence type="ECO:0000256" key="2">
    <source>
        <dbReference type="ARBA" id="ARBA00005748"/>
    </source>
</evidence>
<accession>A0A811KCZ6</accession>
<evidence type="ECO:0000256" key="8">
    <source>
        <dbReference type="SAM" id="MobiDB-lite"/>
    </source>
</evidence>
<dbReference type="Pfam" id="PF10225">
    <property type="entry name" value="NEMP"/>
    <property type="match status" value="1"/>
</dbReference>
<evidence type="ECO:0000256" key="6">
    <source>
        <dbReference type="ARBA" id="ARBA00023136"/>
    </source>
</evidence>
<feature type="region of interest" description="Disordered" evidence="8">
    <location>
        <begin position="390"/>
        <end position="464"/>
    </location>
</feature>
<feature type="compositionally biased region" description="Acidic residues" evidence="8">
    <location>
        <begin position="395"/>
        <end position="409"/>
    </location>
</feature>
<evidence type="ECO:0000256" key="7">
    <source>
        <dbReference type="ARBA" id="ARBA00023242"/>
    </source>
</evidence>
<evidence type="ECO:0000256" key="4">
    <source>
        <dbReference type="ARBA" id="ARBA00022729"/>
    </source>
</evidence>
<dbReference type="AlphaFoldDB" id="A0A811KCZ6"/>
<comment type="subcellular location">
    <subcellularLocation>
        <location evidence="1">Nucleus inner membrane</location>
        <topology evidence="1">Multi-pass membrane protein</topology>
        <orientation evidence="1">Nucleoplasmic side</orientation>
    </subcellularLocation>
</comment>
<dbReference type="EMBL" id="CAJFDH010000003">
    <property type="protein sequence ID" value="CAD5214031.1"/>
    <property type="molecule type" value="Genomic_DNA"/>
</dbReference>
<keyword evidence="4 10" id="KW-0732">Signal</keyword>
<dbReference type="Proteomes" id="UP000614601">
    <property type="component" value="Unassembled WGS sequence"/>
</dbReference>
<evidence type="ECO:0000313" key="11">
    <source>
        <dbReference type="EMBL" id="CAD5214031.1"/>
    </source>
</evidence>
<evidence type="ECO:0000313" key="12">
    <source>
        <dbReference type="Proteomes" id="UP000614601"/>
    </source>
</evidence>
<dbReference type="OrthoDB" id="509138at2759"/>
<proteinExistence type="inferred from homology"/>
<keyword evidence="3 9" id="KW-0812">Transmembrane</keyword>
<dbReference type="Proteomes" id="UP000783686">
    <property type="component" value="Unassembled WGS sequence"/>
</dbReference>
<protein>
    <submittedName>
        <fullName evidence="11">Uncharacterized protein</fullName>
    </submittedName>
</protein>
<feature type="transmembrane region" description="Helical" evidence="9">
    <location>
        <begin position="228"/>
        <end position="251"/>
    </location>
</feature>
<comment type="caution">
    <text evidence="11">The sequence shown here is derived from an EMBL/GenBank/DDBJ whole genome shotgun (WGS) entry which is preliminary data.</text>
</comment>
<dbReference type="GO" id="GO:0005637">
    <property type="term" value="C:nuclear inner membrane"/>
    <property type="evidence" value="ECO:0007669"/>
    <property type="project" value="UniProtKB-SubCell"/>
</dbReference>
<feature type="signal peptide" evidence="10">
    <location>
        <begin position="1"/>
        <end position="20"/>
    </location>
</feature>
<feature type="compositionally biased region" description="Basic and acidic residues" evidence="8">
    <location>
        <begin position="455"/>
        <end position="464"/>
    </location>
</feature>
<name>A0A811KCZ6_9BILA</name>
<evidence type="ECO:0000256" key="3">
    <source>
        <dbReference type="ARBA" id="ARBA00022692"/>
    </source>
</evidence>
<dbReference type="EMBL" id="CAJFCW020000003">
    <property type="protein sequence ID" value="CAG9101945.1"/>
    <property type="molecule type" value="Genomic_DNA"/>
</dbReference>
<sequence>MLRSVVTLIWITCFLPSAFSLTQPDGTDMCAKHLTVGESMFVASTGRYQTKLFKFQLSQPDYMFPFADAHFKLDQVPSDLHLNLWSSCEDYNKDESQYSLSNIIEWLFTNRKSNVIPAMNGIVGVSTARDYTINVEYDVVNPARFGMYIAACALFLLAKEICHRTVSVYTSSAFIGVFASIIVLALFLRRFLPRSILFIPMEWFIWPAISYAYYYGYSNIYELALHHYKFLAAYIVVAAVSSVTICYVSGVSQNVRLRNVFQWMLQAIAVGILFLASRSAVFSIGTILVLVTTVNGAHKLVFGAGKKLGSVVFKPKPVHKMYTEEEYQQQMEETTKAELEKLRVYLAENCRQLNSKTTPLRKIRARDAVGSFIVSGSDVSMASFQEHNRTFGNDEFSDDNSTDDSDDEISSPPKDSADYSADFTEDSDTAPSTYGWRREIINASPSPKRSPWRQNSREFSRIGR</sequence>
<keyword evidence="12" id="KW-1185">Reference proteome</keyword>
<gene>
    <name evidence="11" type="ORF">BOKJ2_LOCUS5389</name>
</gene>